<dbReference type="GO" id="GO:0015920">
    <property type="term" value="P:lipopolysaccharide transport"/>
    <property type="evidence" value="ECO:0007669"/>
    <property type="project" value="TreeGrafter"/>
</dbReference>
<dbReference type="Proteomes" id="UP000625804">
    <property type="component" value="Unassembled WGS sequence"/>
</dbReference>
<evidence type="ECO:0000256" key="2">
    <source>
        <dbReference type="ARBA" id="ARBA00007783"/>
    </source>
</evidence>
<sequence length="268" mass="31798">MGGVCLQNNFINLNRMGRLVIELALKDLKLKYLGSFLGVFWAFFHPIIIIFVYWFVFQIGFKSLPVDNFPFILWLIAGIVPWFFFSESIANSTMSIIENSFLVKKLVFPVSVLPLIKIVSAMFVHLFFIVVLIVIFAIYGYYPNQYTFQLFYYTFSNIIFVIGLSWITSSLNVFLKDVGQFVGMFLQLFFWITPIFWNLNIAPEKYHFLFKLNPIYYIVVGYRNSLIDYEWFWEHPFLTIYFWGVTLVIFVFGYALFNRLRIHFPDVL</sequence>
<evidence type="ECO:0000256" key="8">
    <source>
        <dbReference type="RuleBase" id="RU361157"/>
    </source>
</evidence>
<evidence type="ECO:0000259" key="9">
    <source>
        <dbReference type="PROSITE" id="PS51012"/>
    </source>
</evidence>
<dbReference type="GO" id="GO:0140359">
    <property type="term" value="F:ABC-type transporter activity"/>
    <property type="evidence" value="ECO:0007669"/>
    <property type="project" value="InterPro"/>
</dbReference>
<keyword evidence="7 8" id="KW-0472">Membrane</keyword>
<keyword evidence="3 8" id="KW-0813">Transport</keyword>
<organism evidence="10 11">
    <name type="scientific">Calidifontibacillus erzurumensis</name>
    <dbReference type="NCBI Taxonomy" id="2741433"/>
    <lineage>
        <taxon>Bacteria</taxon>
        <taxon>Bacillati</taxon>
        <taxon>Bacillota</taxon>
        <taxon>Bacilli</taxon>
        <taxon>Bacillales</taxon>
        <taxon>Bacillaceae</taxon>
        <taxon>Calidifontibacillus/Schinkia group</taxon>
        <taxon>Calidifontibacillus</taxon>
    </lineage>
</organism>
<comment type="subcellular location">
    <subcellularLocation>
        <location evidence="1 8">Cell membrane</location>
        <topology evidence="1 8">Multi-pass membrane protein</topology>
    </subcellularLocation>
</comment>
<dbReference type="AlphaFoldDB" id="A0A8J8K8L8"/>
<reference evidence="10" key="1">
    <citation type="submission" date="2020-06" db="EMBL/GenBank/DDBJ databases">
        <title>A novel thermopfilic bacterium from Erzurum, Turkey.</title>
        <authorList>
            <person name="Adiguzel A."/>
            <person name="Ay H."/>
            <person name="Baltaci M.O."/>
        </authorList>
    </citation>
    <scope>NUCLEOTIDE SEQUENCE</scope>
    <source>
        <strain evidence="10">P2</strain>
    </source>
</reference>
<keyword evidence="4 8" id="KW-1003">Cell membrane</keyword>
<evidence type="ECO:0000256" key="6">
    <source>
        <dbReference type="ARBA" id="ARBA00022989"/>
    </source>
</evidence>
<evidence type="ECO:0000256" key="4">
    <source>
        <dbReference type="ARBA" id="ARBA00022475"/>
    </source>
</evidence>
<comment type="caution">
    <text evidence="10">The sequence shown here is derived from an EMBL/GenBank/DDBJ whole genome shotgun (WGS) entry which is preliminary data.</text>
</comment>
<protein>
    <recommendedName>
        <fullName evidence="8">Transport permease protein</fullName>
    </recommendedName>
</protein>
<dbReference type="PROSITE" id="PS51012">
    <property type="entry name" value="ABC_TM2"/>
    <property type="match status" value="1"/>
</dbReference>
<keyword evidence="6 8" id="KW-1133">Transmembrane helix</keyword>
<evidence type="ECO:0000256" key="7">
    <source>
        <dbReference type="ARBA" id="ARBA00023136"/>
    </source>
</evidence>
<feature type="transmembrane region" description="Helical" evidence="8">
    <location>
        <begin position="181"/>
        <end position="199"/>
    </location>
</feature>
<dbReference type="InterPro" id="IPR047817">
    <property type="entry name" value="ABC2_TM_bact-type"/>
</dbReference>
<feature type="transmembrane region" description="Helical" evidence="8">
    <location>
        <begin position="240"/>
        <end position="257"/>
    </location>
</feature>
<dbReference type="GO" id="GO:0005886">
    <property type="term" value="C:plasma membrane"/>
    <property type="evidence" value="ECO:0007669"/>
    <property type="project" value="UniProtKB-SubCell"/>
</dbReference>
<dbReference type="Pfam" id="PF01061">
    <property type="entry name" value="ABC2_membrane"/>
    <property type="match status" value="1"/>
</dbReference>
<feature type="transmembrane region" description="Helical" evidence="8">
    <location>
        <begin position="151"/>
        <end position="174"/>
    </location>
</feature>
<evidence type="ECO:0000256" key="1">
    <source>
        <dbReference type="ARBA" id="ARBA00004651"/>
    </source>
</evidence>
<keyword evidence="5 8" id="KW-0812">Transmembrane</keyword>
<dbReference type="PANTHER" id="PTHR30413">
    <property type="entry name" value="INNER MEMBRANE TRANSPORT PERMEASE"/>
    <property type="match status" value="1"/>
</dbReference>
<evidence type="ECO:0000313" key="11">
    <source>
        <dbReference type="Proteomes" id="UP000625804"/>
    </source>
</evidence>
<feature type="transmembrane region" description="Helical" evidence="8">
    <location>
        <begin position="106"/>
        <end position="139"/>
    </location>
</feature>
<name>A0A8J8K8L8_9BACI</name>
<evidence type="ECO:0000256" key="5">
    <source>
        <dbReference type="ARBA" id="ARBA00022692"/>
    </source>
</evidence>
<feature type="transmembrane region" description="Helical" evidence="8">
    <location>
        <begin position="68"/>
        <end position="85"/>
    </location>
</feature>
<evidence type="ECO:0000313" key="10">
    <source>
        <dbReference type="EMBL" id="NSL52041.1"/>
    </source>
</evidence>
<dbReference type="PANTHER" id="PTHR30413:SF10">
    <property type="entry name" value="CAPSULE POLYSACCHARIDE EXPORT INNER-MEMBRANE PROTEIN CTRC"/>
    <property type="match status" value="1"/>
</dbReference>
<dbReference type="EMBL" id="JABTTE010000012">
    <property type="protein sequence ID" value="NSL52041.1"/>
    <property type="molecule type" value="Genomic_DNA"/>
</dbReference>
<evidence type="ECO:0000256" key="3">
    <source>
        <dbReference type="ARBA" id="ARBA00022448"/>
    </source>
</evidence>
<gene>
    <name evidence="10" type="ORF">HR057_09785</name>
</gene>
<keyword evidence="11" id="KW-1185">Reference proteome</keyword>
<proteinExistence type="inferred from homology"/>
<feature type="domain" description="ABC transmembrane type-2" evidence="9">
    <location>
        <begin position="37"/>
        <end position="260"/>
    </location>
</feature>
<comment type="similarity">
    <text evidence="2 8">Belongs to the ABC-2 integral membrane protein family.</text>
</comment>
<feature type="transmembrane region" description="Helical" evidence="8">
    <location>
        <begin position="32"/>
        <end position="56"/>
    </location>
</feature>
<accession>A0A8J8K8L8</accession>
<dbReference type="InterPro" id="IPR013525">
    <property type="entry name" value="ABC2_TM"/>
</dbReference>